<dbReference type="EMBL" id="JBFXLU010000023">
    <property type="protein sequence ID" value="KAL2852798.1"/>
    <property type="molecule type" value="Genomic_DNA"/>
</dbReference>
<name>A0ABR4KKJ3_9EURO</name>
<protein>
    <submittedName>
        <fullName evidence="1">Uncharacterized protein</fullName>
    </submittedName>
</protein>
<comment type="caution">
    <text evidence="1">The sequence shown here is derived from an EMBL/GenBank/DDBJ whole genome shotgun (WGS) entry which is preliminary data.</text>
</comment>
<dbReference type="Proteomes" id="UP001610446">
    <property type="component" value="Unassembled WGS sequence"/>
</dbReference>
<reference evidence="1 2" key="1">
    <citation type="submission" date="2024-07" db="EMBL/GenBank/DDBJ databases">
        <title>Section-level genome sequencing and comparative genomics of Aspergillus sections Usti and Cavernicolus.</title>
        <authorList>
            <consortium name="Lawrence Berkeley National Laboratory"/>
            <person name="Nybo J.L."/>
            <person name="Vesth T.C."/>
            <person name="Theobald S."/>
            <person name="Frisvad J.C."/>
            <person name="Larsen T.O."/>
            <person name="Kjaerboelling I."/>
            <person name="Rothschild-Mancinelli K."/>
            <person name="Lyhne E.K."/>
            <person name="Kogle M.E."/>
            <person name="Barry K."/>
            <person name="Clum A."/>
            <person name="Na H."/>
            <person name="Ledsgaard L."/>
            <person name="Lin J."/>
            <person name="Lipzen A."/>
            <person name="Kuo A."/>
            <person name="Riley R."/>
            <person name="Mondo S."/>
            <person name="Labutti K."/>
            <person name="Haridas S."/>
            <person name="Pangalinan J."/>
            <person name="Salamov A.A."/>
            <person name="Simmons B.A."/>
            <person name="Magnuson J.K."/>
            <person name="Chen J."/>
            <person name="Drula E."/>
            <person name="Henrissat B."/>
            <person name="Wiebenga A."/>
            <person name="Lubbers R.J."/>
            <person name="Gomes A.C."/>
            <person name="Makela M.R."/>
            <person name="Stajich J."/>
            <person name="Grigoriev I.V."/>
            <person name="Mortensen U.H."/>
            <person name="De Vries R.P."/>
            <person name="Baker S.E."/>
            <person name="Andersen M.R."/>
        </authorList>
    </citation>
    <scope>NUCLEOTIDE SEQUENCE [LARGE SCALE GENOMIC DNA]</scope>
    <source>
        <strain evidence="1 2">CBS 123904</strain>
    </source>
</reference>
<proteinExistence type="predicted"/>
<evidence type="ECO:0000313" key="2">
    <source>
        <dbReference type="Proteomes" id="UP001610446"/>
    </source>
</evidence>
<organism evidence="1 2">
    <name type="scientific">Aspergillus pseudoustus</name>
    <dbReference type="NCBI Taxonomy" id="1810923"/>
    <lineage>
        <taxon>Eukaryota</taxon>
        <taxon>Fungi</taxon>
        <taxon>Dikarya</taxon>
        <taxon>Ascomycota</taxon>
        <taxon>Pezizomycotina</taxon>
        <taxon>Eurotiomycetes</taxon>
        <taxon>Eurotiomycetidae</taxon>
        <taxon>Eurotiales</taxon>
        <taxon>Aspergillaceae</taxon>
        <taxon>Aspergillus</taxon>
        <taxon>Aspergillus subgen. Nidulantes</taxon>
    </lineage>
</organism>
<accession>A0ABR4KKJ3</accession>
<gene>
    <name evidence="1" type="ORF">BJY01DRAFT_207621</name>
</gene>
<sequence length="68" mass="7764">MQPQIITLFTSISLRAGYNNLEQTKTQSRMSLIHEKERSRFEKHIGCSIDACTSSTTKSKYISLLKGR</sequence>
<evidence type="ECO:0000313" key="1">
    <source>
        <dbReference type="EMBL" id="KAL2852798.1"/>
    </source>
</evidence>
<keyword evidence="2" id="KW-1185">Reference proteome</keyword>